<proteinExistence type="predicted"/>
<gene>
    <name evidence="2" type="ORF">FIV53_01820</name>
</gene>
<accession>A0A4Y6I6U4</accession>
<feature type="transmembrane region" description="Helical" evidence="1">
    <location>
        <begin position="165"/>
        <end position="190"/>
    </location>
</feature>
<sequence>MTNKKIVLWKSDVKQILNVITLTLAFAIGLFSLLNINNIINQDFLSFSNLFKITDSQSQSRNFVVIYNFVILLFTALGSLLWNYRNISKLQIKLSKYLAFYISYVGISVVSFVLLNFFPYTAEKTPVNLLIASAPFLVLMLVNTIAESIATYIYKKAYPNYKLYLTNFVLATVFKWVLVGTLSFALFAFISINDTDLLFSNQNPFYVWMKQNVLTQSQSSVLITVAFSFVLVAYVFTSAGQLLISKQRNKLLNFSKSILSYMLVVLASFSAWMIINAFTMNQNDGILVNRVPAHLFWMLALLIDVLVLGAYTYVSTSKIIHSFNQTTKGFVLVFTLVLTTSILLTFKMFDRDKFNNFILVLLAALSVLYALVIWQLFVKQNSSVSNIIAYLILTCLAFASVLEGLNAKLLTSDPQNDVLNNGSLLFKVADLFIISAVSFGTLSLLHRALCWTKAIVTIFVYKRREKKTPKRKRAKWLKFLF</sequence>
<dbReference type="RefSeq" id="WP_208664613.1">
    <property type="nucleotide sequence ID" value="NZ_CP041147.1"/>
</dbReference>
<feature type="transmembrane region" description="Helical" evidence="1">
    <location>
        <begin position="16"/>
        <end position="36"/>
    </location>
</feature>
<feature type="transmembrane region" description="Helical" evidence="1">
    <location>
        <begin position="295"/>
        <end position="314"/>
    </location>
</feature>
<protein>
    <submittedName>
        <fullName evidence="2">Uncharacterized protein</fullName>
    </submittedName>
</protein>
<feature type="transmembrane region" description="Helical" evidence="1">
    <location>
        <begin position="389"/>
        <end position="411"/>
    </location>
</feature>
<name>A0A4Y6I6U4_9MOLU</name>
<feature type="transmembrane region" description="Helical" evidence="1">
    <location>
        <begin position="258"/>
        <end position="275"/>
    </location>
</feature>
<feature type="transmembrane region" description="Helical" evidence="1">
    <location>
        <begin position="65"/>
        <end position="85"/>
    </location>
</feature>
<feature type="transmembrane region" description="Helical" evidence="1">
    <location>
        <begin position="219"/>
        <end position="237"/>
    </location>
</feature>
<dbReference type="AlphaFoldDB" id="A0A4Y6I6U4"/>
<keyword evidence="1" id="KW-1133">Transmembrane helix</keyword>
<evidence type="ECO:0000256" key="1">
    <source>
        <dbReference type="SAM" id="Phobius"/>
    </source>
</evidence>
<reference evidence="2 3" key="1">
    <citation type="submission" date="2019-06" db="EMBL/GenBank/DDBJ databases">
        <title>Mycoplasma nasistruthionis sp. nov. str Ms03.</title>
        <authorList>
            <person name="Botes A."/>
        </authorList>
    </citation>
    <scope>NUCLEOTIDE SEQUENCE [LARGE SCALE GENOMIC DNA]</scope>
    <source>
        <strain evidence="2 3">Ms03</strain>
    </source>
</reference>
<keyword evidence="3" id="KW-1185">Reference proteome</keyword>
<evidence type="ECO:0000313" key="3">
    <source>
        <dbReference type="Proteomes" id="UP000315201"/>
    </source>
</evidence>
<feature type="transmembrane region" description="Helical" evidence="1">
    <location>
        <begin position="130"/>
        <end position="153"/>
    </location>
</feature>
<dbReference type="Proteomes" id="UP000315201">
    <property type="component" value="Chromosome"/>
</dbReference>
<feature type="transmembrane region" description="Helical" evidence="1">
    <location>
        <begin position="431"/>
        <end position="461"/>
    </location>
</feature>
<keyword evidence="1" id="KW-0472">Membrane</keyword>
<feature type="transmembrane region" description="Helical" evidence="1">
    <location>
        <begin position="97"/>
        <end position="118"/>
    </location>
</feature>
<feature type="transmembrane region" description="Helical" evidence="1">
    <location>
        <begin position="326"/>
        <end position="346"/>
    </location>
</feature>
<dbReference type="EMBL" id="CP041147">
    <property type="protein sequence ID" value="QDF65030.1"/>
    <property type="molecule type" value="Genomic_DNA"/>
</dbReference>
<keyword evidence="1" id="KW-0812">Transmembrane</keyword>
<evidence type="ECO:0000313" key="2">
    <source>
        <dbReference type="EMBL" id="QDF65030.1"/>
    </source>
</evidence>
<feature type="transmembrane region" description="Helical" evidence="1">
    <location>
        <begin position="358"/>
        <end position="377"/>
    </location>
</feature>
<organism evidence="2 3">
    <name type="scientific">Mycoplasma nasistruthionis</name>
    <dbReference type="NCBI Taxonomy" id="353852"/>
    <lineage>
        <taxon>Bacteria</taxon>
        <taxon>Bacillati</taxon>
        <taxon>Mycoplasmatota</taxon>
        <taxon>Mollicutes</taxon>
        <taxon>Mycoplasmataceae</taxon>
        <taxon>Mycoplasma</taxon>
    </lineage>
</organism>
<dbReference type="NCBIfam" id="NF045937">
    <property type="entry name" value="MSC_0624_12TM"/>
    <property type="match status" value="1"/>
</dbReference>